<name>A0A399RJH3_9PROT</name>
<feature type="domain" description="HTH arsR-type" evidence="1">
    <location>
        <begin position="1"/>
        <end position="95"/>
    </location>
</feature>
<dbReference type="SUPFAM" id="SSF46785">
    <property type="entry name" value="Winged helix' DNA-binding domain"/>
    <property type="match status" value="1"/>
</dbReference>
<dbReference type="CDD" id="cd02440">
    <property type="entry name" value="AdoMet_MTases"/>
    <property type="match status" value="1"/>
</dbReference>
<evidence type="ECO:0000313" key="2">
    <source>
        <dbReference type="EMBL" id="RIJ29972.1"/>
    </source>
</evidence>
<dbReference type="SMART" id="SM00418">
    <property type="entry name" value="HTH_ARSR"/>
    <property type="match status" value="1"/>
</dbReference>
<dbReference type="NCBIfam" id="NF033788">
    <property type="entry name" value="HTH_metalloreg"/>
    <property type="match status" value="1"/>
</dbReference>
<comment type="caution">
    <text evidence="2">The sequence shown here is derived from an EMBL/GenBank/DDBJ whole genome shotgun (WGS) entry which is preliminary data.</text>
</comment>
<dbReference type="EMBL" id="QWFX01000006">
    <property type="protein sequence ID" value="RIJ29972.1"/>
    <property type="molecule type" value="Genomic_DNA"/>
</dbReference>
<dbReference type="RefSeq" id="WP_119375290.1">
    <property type="nucleotide sequence ID" value="NZ_QWFX01000006.1"/>
</dbReference>
<keyword evidence="2" id="KW-0808">Transferase</keyword>
<sequence>MSVAAETLIEALRAAGEPTRLRILVLLRRGELAVGELVTLLGQSQPRLSHHLKALTSAGLTERLPEGARVFYRLPASGWAKELIDNLFEQMDLEEGDFPADLRRLDAVRQARQSAAETYFSEIAPEWDRIRAMHYPENLIEAAILKAAGPGPFNRVVDLGTGTGRMLTLFGDRAHTVEGLDLSHQMLALARSNLAEAGLASARVRQGDATATPFQSESADVVIVHQVLHYLEEPGRVLQEAARILQPRGQLIVVDFAQHDHEFMREEFGHHRLGIRPDNMKTWASQAGLDLDNPIRFDPPQDLESGVAVLIWSARKPANKKEVAA</sequence>
<proteinExistence type="predicted"/>
<dbReference type="PROSITE" id="PS50987">
    <property type="entry name" value="HTH_ARSR_2"/>
    <property type="match status" value="1"/>
</dbReference>
<dbReference type="GO" id="GO:0032259">
    <property type="term" value="P:methylation"/>
    <property type="evidence" value="ECO:0007669"/>
    <property type="project" value="UniProtKB-KW"/>
</dbReference>
<dbReference type="AlphaFoldDB" id="A0A399RJH3"/>
<keyword evidence="3" id="KW-1185">Reference proteome</keyword>
<gene>
    <name evidence="2" type="ORF">D1223_04725</name>
</gene>
<organism evidence="2 3">
    <name type="scientific">Henriciella mobilis</name>
    <dbReference type="NCBI Taxonomy" id="2305467"/>
    <lineage>
        <taxon>Bacteria</taxon>
        <taxon>Pseudomonadati</taxon>
        <taxon>Pseudomonadota</taxon>
        <taxon>Alphaproteobacteria</taxon>
        <taxon>Hyphomonadales</taxon>
        <taxon>Hyphomonadaceae</taxon>
        <taxon>Henriciella</taxon>
    </lineage>
</organism>
<keyword evidence="2" id="KW-0489">Methyltransferase</keyword>
<evidence type="ECO:0000313" key="3">
    <source>
        <dbReference type="Proteomes" id="UP000266385"/>
    </source>
</evidence>
<dbReference type="CDD" id="cd00090">
    <property type="entry name" value="HTH_ARSR"/>
    <property type="match status" value="1"/>
</dbReference>
<dbReference type="InterPro" id="IPR036390">
    <property type="entry name" value="WH_DNA-bd_sf"/>
</dbReference>
<dbReference type="InterPro" id="IPR036388">
    <property type="entry name" value="WH-like_DNA-bd_sf"/>
</dbReference>
<dbReference type="PANTHER" id="PTHR43861:SF1">
    <property type="entry name" value="TRANS-ACONITATE 2-METHYLTRANSFERASE"/>
    <property type="match status" value="1"/>
</dbReference>
<dbReference type="SUPFAM" id="SSF53335">
    <property type="entry name" value="S-adenosyl-L-methionine-dependent methyltransferases"/>
    <property type="match status" value="1"/>
</dbReference>
<dbReference type="Gene3D" id="3.40.50.150">
    <property type="entry name" value="Vaccinia Virus protein VP39"/>
    <property type="match status" value="1"/>
</dbReference>
<dbReference type="GO" id="GO:0008757">
    <property type="term" value="F:S-adenosylmethionine-dependent methyltransferase activity"/>
    <property type="evidence" value="ECO:0007669"/>
    <property type="project" value="InterPro"/>
</dbReference>
<dbReference type="InterPro" id="IPR013216">
    <property type="entry name" value="Methyltransf_11"/>
</dbReference>
<dbReference type="Gene3D" id="1.10.10.10">
    <property type="entry name" value="Winged helix-like DNA-binding domain superfamily/Winged helix DNA-binding domain"/>
    <property type="match status" value="1"/>
</dbReference>
<dbReference type="PANTHER" id="PTHR43861">
    <property type="entry name" value="TRANS-ACONITATE 2-METHYLTRANSFERASE-RELATED"/>
    <property type="match status" value="1"/>
</dbReference>
<dbReference type="GO" id="GO:0003700">
    <property type="term" value="F:DNA-binding transcription factor activity"/>
    <property type="evidence" value="ECO:0007669"/>
    <property type="project" value="InterPro"/>
</dbReference>
<reference evidence="2 3" key="1">
    <citation type="submission" date="2018-08" db="EMBL/GenBank/DDBJ databases">
        <title>Henriciella mobilis sp. nov., isolated from seawater.</title>
        <authorList>
            <person name="Cheng H."/>
            <person name="Wu Y.-H."/>
            <person name="Xu X.-W."/>
            <person name="Guo L.-L."/>
        </authorList>
    </citation>
    <scope>NUCLEOTIDE SEQUENCE [LARGE SCALE GENOMIC DNA]</scope>
    <source>
        <strain evidence="2 3">JN25</strain>
    </source>
</reference>
<dbReference type="InterPro" id="IPR011991">
    <property type="entry name" value="ArsR-like_HTH"/>
</dbReference>
<evidence type="ECO:0000259" key="1">
    <source>
        <dbReference type="PROSITE" id="PS50987"/>
    </source>
</evidence>
<dbReference type="Pfam" id="PF01022">
    <property type="entry name" value="HTH_5"/>
    <property type="match status" value="1"/>
</dbReference>
<dbReference type="OrthoDB" id="9789575at2"/>
<dbReference type="PRINTS" id="PR00778">
    <property type="entry name" value="HTHARSR"/>
</dbReference>
<dbReference type="InterPro" id="IPR001845">
    <property type="entry name" value="HTH_ArsR_DNA-bd_dom"/>
</dbReference>
<protein>
    <submittedName>
        <fullName evidence="2">Methyltransferase domain-containing protein</fullName>
    </submittedName>
</protein>
<dbReference type="InterPro" id="IPR029063">
    <property type="entry name" value="SAM-dependent_MTases_sf"/>
</dbReference>
<dbReference type="Proteomes" id="UP000266385">
    <property type="component" value="Unassembled WGS sequence"/>
</dbReference>
<dbReference type="Pfam" id="PF08241">
    <property type="entry name" value="Methyltransf_11"/>
    <property type="match status" value="1"/>
</dbReference>
<accession>A0A399RJH3</accession>